<sequence>MGKLLHLNLNHCRTAQDLMTHTVLKQQINVVLLSGPYKGTNLWKRSHRASRASLHAARISGDHQRSQIPGHNSGGLQRLGHDLGTPRGTALLDEFTSLNVCLLNIGSIPTYNNAGRESS</sequence>
<dbReference type="RefSeq" id="XP_033239195.1">
    <property type="nucleotide sequence ID" value="XM_033383304.1"/>
</dbReference>
<dbReference type="KEGG" id="dpo:117184688"/>
<protein>
    <submittedName>
        <fullName evidence="3">Uncharacterized protein isoform X1</fullName>
    </submittedName>
</protein>
<dbReference type="InParanoid" id="A0A6I8W752"/>
<organism evidence="2 3">
    <name type="scientific">Drosophila pseudoobscura pseudoobscura</name>
    <name type="common">Fruit fly</name>
    <dbReference type="NCBI Taxonomy" id="46245"/>
    <lineage>
        <taxon>Eukaryota</taxon>
        <taxon>Metazoa</taxon>
        <taxon>Ecdysozoa</taxon>
        <taxon>Arthropoda</taxon>
        <taxon>Hexapoda</taxon>
        <taxon>Insecta</taxon>
        <taxon>Pterygota</taxon>
        <taxon>Neoptera</taxon>
        <taxon>Endopterygota</taxon>
        <taxon>Diptera</taxon>
        <taxon>Brachycera</taxon>
        <taxon>Muscomorpha</taxon>
        <taxon>Ephydroidea</taxon>
        <taxon>Drosophilidae</taxon>
        <taxon>Drosophila</taxon>
        <taxon>Sophophora</taxon>
    </lineage>
</organism>
<name>A0A6I8W752_DROPS</name>
<accession>A0A6I8W752</accession>
<dbReference type="AlphaFoldDB" id="A0A6I8W752"/>
<gene>
    <name evidence="3" type="primary">LOC117184688</name>
</gene>
<feature type="region of interest" description="Disordered" evidence="1">
    <location>
        <begin position="59"/>
        <end position="79"/>
    </location>
</feature>
<evidence type="ECO:0000256" key="1">
    <source>
        <dbReference type="SAM" id="MobiDB-lite"/>
    </source>
</evidence>
<keyword evidence="2" id="KW-1185">Reference proteome</keyword>
<reference evidence="3" key="1">
    <citation type="submission" date="2025-08" db="UniProtKB">
        <authorList>
            <consortium name="RefSeq"/>
        </authorList>
    </citation>
    <scope>IDENTIFICATION</scope>
    <source>
        <strain evidence="3">MV-25-SWS-2005</strain>
        <tissue evidence="3">Whole body</tissue>
    </source>
</reference>
<evidence type="ECO:0000313" key="3">
    <source>
        <dbReference type="RefSeq" id="XP_033239195.1"/>
    </source>
</evidence>
<evidence type="ECO:0000313" key="2">
    <source>
        <dbReference type="Proteomes" id="UP000001819"/>
    </source>
</evidence>
<dbReference type="Proteomes" id="UP000001819">
    <property type="component" value="Chromosome X"/>
</dbReference>
<proteinExistence type="predicted"/>